<organism evidence="7 8">
    <name type="scientific">Tetrapyrgos nigripes</name>
    <dbReference type="NCBI Taxonomy" id="182062"/>
    <lineage>
        <taxon>Eukaryota</taxon>
        <taxon>Fungi</taxon>
        <taxon>Dikarya</taxon>
        <taxon>Basidiomycota</taxon>
        <taxon>Agaricomycotina</taxon>
        <taxon>Agaricomycetes</taxon>
        <taxon>Agaricomycetidae</taxon>
        <taxon>Agaricales</taxon>
        <taxon>Marasmiineae</taxon>
        <taxon>Marasmiaceae</taxon>
        <taxon>Tetrapyrgos</taxon>
    </lineage>
</organism>
<comment type="similarity">
    <text evidence="1">Belongs to the helicase family. RecQ subfamily.</text>
</comment>
<evidence type="ECO:0000259" key="6">
    <source>
        <dbReference type="PROSITE" id="PS51192"/>
    </source>
</evidence>
<protein>
    <recommendedName>
        <fullName evidence="5">DNA 3'-5' helicase</fullName>
        <ecNumber evidence="5">5.6.2.4</ecNumber>
    </recommendedName>
</protein>
<accession>A0A8H5FSG8</accession>
<dbReference type="GO" id="GO:0005694">
    <property type="term" value="C:chromosome"/>
    <property type="evidence" value="ECO:0007669"/>
    <property type="project" value="TreeGrafter"/>
</dbReference>
<dbReference type="PANTHER" id="PTHR13710:SF105">
    <property type="entry name" value="ATP-DEPENDENT DNA HELICASE Q1"/>
    <property type="match status" value="1"/>
</dbReference>
<dbReference type="OrthoDB" id="10261556at2759"/>
<dbReference type="InterPro" id="IPR027417">
    <property type="entry name" value="P-loop_NTPase"/>
</dbReference>
<evidence type="ECO:0000256" key="5">
    <source>
        <dbReference type="ARBA" id="ARBA00034808"/>
    </source>
</evidence>
<dbReference type="EC" id="5.6.2.4" evidence="5"/>
<evidence type="ECO:0000256" key="2">
    <source>
        <dbReference type="ARBA" id="ARBA00023125"/>
    </source>
</evidence>
<feature type="domain" description="Helicase ATP-binding" evidence="6">
    <location>
        <begin position="38"/>
        <end position="216"/>
    </location>
</feature>
<dbReference type="GO" id="GO:0005737">
    <property type="term" value="C:cytoplasm"/>
    <property type="evidence" value="ECO:0007669"/>
    <property type="project" value="TreeGrafter"/>
</dbReference>
<dbReference type="EMBL" id="JAACJM010000092">
    <property type="protein sequence ID" value="KAF5347516.1"/>
    <property type="molecule type" value="Genomic_DNA"/>
</dbReference>
<comment type="caution">
    <text evidence="7">The sequence shown here is derived from an EMBL/GenBank/DDBJ whole genome shotgun (WGS) entry which is preliminary data.</text>
</comment>
<keyword evidence="3" id="KW-0413">Isomerase</keyword>
<proteinExistence type="inferred from homology"/>
<dbReference type="AlphaFoldDB" id="A0A8H5FSG8"/>
<dbReference type="Pfam" id="PF00270">
    <property type="entry name" value="DEAD"/>
    <property type="match status" value="1"/>
</dbReference>
<evidence type="ECO:0000256" key="1">
    <source>
        <dbReference type="ARBA" id="ARBA00005446"/>
    </source>
</evidence>
<dbReference type="SMART" id="SM00487">
    <property type="entry name" value="DEXDc"/>
    <property type="match status" value="1"/>
</dbReference>
<keyword evidence="2" id="KW-0238">DNA-binding</keyword>
<evidence type="ECO:0000313" key="8">
    <source>
        <dbReference type="Proteomes" id="UP000559256"/>
    </source>
</evidence>
<sequence>MDRTIHLPIDETALERAEKKLCDTFGVSSFRPHQQRAGQNIIQGISTVYDVPTGGGKTLSFWYPLFYYSEIDSCSGKAVLVISPLNALMDAQVKELEAKGIQAEDLFEYDSTDPSKPPMRRLKHQVIITSPETALKSSFYEQLLKTEEFKSACVSVVVDEAHCIAEWGGDFRPHYDAVGKLLARCPSHVPVLIASATMPQDVRELIRETLDLGDNYATVAVSNAKSNVRGLDLGVSGCVDD</sequence>
<evidence type="ECO:0000256" key="4">
    <source>
        <dbReference type="ARBA" id="ARBA00034617"/>
    </source>
</evidence>
<name>A0A8H5FSG8_9AGAR</name>
<evidence type="ECO:0000313" key="7">
    <source>
        <dbReference type="EMBL" id="KAF5347516.1"/>
    </source>
</evidence>
<dbReference type="Gene3D" id="3.40.50.300">
    <property type="entry name" value="P-loop containing nucleotide triphosphate hydrolases"/>
    <property type="match status" value="1"/>
</dbReference>
<dbReference type="GO" id="GO:0009378">
    <property type="term" value="F:four-way junction helicase activity"/>
    <property type="evidence" value="ECO:0007669"/>
    <property type="project" value="TreeGrafter"/>
</dbReference>
<keyword evidence="8" id="KW-1185">Reference proteome</keyword>
<dbReference type="GO" id="GO:0005524">
    <property type="term" value="F:ATP binding"/>
    <property type="evidence" value="ECO:0007669"/>
    <property type="project" value="InterPro"/>
</dbReference>
<dbReference type="InterPro" id="IPR011545">
    <property type="entry name" value="DEAD/DEAH_box_helicase_dom"/>
</dbReference>
<dbReference type="PROSITE" id="PS51192">
    <property type="entry name" value="HELICASE_ATP_BIND_1"/>
    <property type="match status" value="1"/>
</dbReference>
<dbReference type="GO" id="GO:0043138">
    <property type="term" value="F:3'-5' DNA helicase activity"/>
    <property type="evidence" value="ECO:0007669"/>
    <property type="project" value="UniProtKB-EC"/>
</dbReference>
<evidence type="ECO:0000256" key="3">
    <source>
        <dbReference type="ARBA" id="ARBA00023235"/>
    </source>
</evidence>
<comment type="catalytic activity">
    <reaction evidence="4">
        <text>Couples ATP hydrolysis with the unwinding of duplex DNA by translocating in the 3'-5' direction.</text>
        <dbReference type="EC" id="5.6.2.4"/>
    </reaction>
</comment>
<dbReference type="InterPro" id="IPR014001">
    <property type="entry name" value="Helicase_ATP-bd"/>
</dbReference>
<dbReference type="PANTHER" id="PTHR13710">
    <property type="entry name" value="DNA HELICASE RECQ FAMILY MEMBER"/>
    <property type="match status" value="1"/>
</dbReference>
<dbReference type="GO" id="GO:0003677">
    <property type="term" value="F:DNA binding"/>
    <property type="evidence" value="ECO:0007669"/>
    <property type="project" value="UniProtKB-KW"/>
</dbReference>
<dbReference type="SUPFAM" id="SSF52540">
    <property type="entry name" value="P-loop containing nucleoside triphosphate hydrolases"/>
    <property type="match status" value="1"/>
</dbReference>
<gene>
    <name evidence="7" type="ORF">D9758_014513</name>
</gene>
<reference evidence="7 8" key="1">
    <citation type="journal article" date="2020" name="ISME J.">
        <title>Uncovering the hidden diversity of litter-decomposition mechanisms in mushroom-forming fungi.</title>
        <authorList>
            <person name="Floudas D."/>
            <person name="Bentzer J."/>
            <person name="Ahren D."/>
            <person name="Johansson T."/>
            <person name="Persson P."/>
            <person name="Tunlid A."/>
        </authorList>
    </citation>
    <scope>NUCLEOTIDE SEQUENCE [LARGE SCALE GENOMIC DNA]</scope>
    <source>
        <strain evidence="7 8">CBS 291.85</strain>
    </source>
</reference>
<dbReference type="Proteomes" id="UP000559256">
    <property type="component" value="Unassembled WGS sequence"/>
</dbReference>
<dbReference type="GO" id="GO:0006281">
    <property type="term" value="P:DNA repair"/>
    <property type="evidence" value="ECO:0007669"/>
    <property type="project" value="TreeGrafter"/>
</dbReference>
<dbReference type="GO" id="GO:0006310">
    <property type="term" value="P:DNA recombination"/>
    <property type="evidence" value="ECO:0007669"/>
    <property type="project" value="TreeGrafter"/>
</dbReference>